<feature type="domain" description="Polysaccharide pyruvyl transferase" evidence="1">
    <location>
        <begin position="18"/>
        <end position="319"/>
    </location>
</feature>
<evidence type="ECO:0000313" key="3">
    <source>
        <dbReference type="EMBL" id="MXI73860.1"/>
    </source>
</evidence>
<dbReference type="EMBL" id="WUIY01000016">
    <property type="protein sequence ID" value="MXI73860.1"/>
    <property type="molecule type" value="Genomic_DNA"/>
</dbReference>
<dbReference type="Pfam" id="PF04230">
    <property type="entry name" value="PS_pyruv_trans"/>
    <property type="match status" value="1"/>
</dbReference>
<comment type="caution">
    <text evidence="3">The sequence shown here is derived from an EMBL/GenBank/DDBJ whole genome shotgun (WGS) entry which is preliminary data.</text>
</comment>
<dbReference type="RefSeq" id="WP_042099312.1">
    <property type="nucleotide sequence ID" value="NZ_BFFT01000019.1"/>
</dbReference>
<reference evidence="2 5" key="2">
    <citation type="submission" date="2019-12" db="EMBL/GenBank/DDBJ databases">
        <title>Enteriobacteria Tanzani isolates_8377-8380.</title>
        <authorList>
            <person name="Subbiah M."/>
            <person name="Call D."/>
        </authorList>
    </citation>
    <scope>NUCLEOTIDE SEQUENCE [LARGE SCALE GENOMIC DNA]</scope>
    <source>
        <strain evidence="2 5">8378wH8</strain>
    </source>
</reference>
<sequence>MDSTQKIGVLNFQYSDHNYGAVLQAAAIEQFLKSNGYNAEHIDYISSPEIKGNRVIIQLKCILKKLGLSNSVRKMLGKQVHLTPVVTNEKVFEEFRKNWLVRTKCFRNFEELKKTDFNFKAVIVGSDQVWRPSQFTRFSDYKVYFLSFLPSQVKKISYAASFGIDKWEVSDANVTNEIKKYIQDFNAVSVREDSGVNICATIFNVDAEHVLDPTLLVGSDFFNSIIAKEIGAYAYYDAIVYYKLDIDQHFIDSVTILGRKKCKPVKNIYYNQVDGRNEYYSVPEWLSNIKNANFVITDSFHCVCFCLLFQKEFLCCVNESRGLSRLQSLLGMLELTDRICSSKDDFDNKLNSLKPIDYSKVGDILNKHRDISKAFLLSNLS</sequence>
<evidence type="ECO:0000313" key="5">
    <source>
        <dbReference type="Proteomes" id="UP000462410"/>
    </source>
</evidence>
<evidence type="ECO:0000259" key="1">
    <source>
        <dbReference type="Pfam" id="PF04230"/>
    </source>
</evidence>
<dbReference type="Proteomes" id="UP000436141">
    <property type="component" value="Unassembled WGS sequence"/>
</dbReference>
<accession>A0A6D0YMN6</accession>
<gene>
    <name evidence="2" type="ORF">GP965_19540</name>
    <name evidence="3" type="ORF">GRW05_06045</name>
</gene>
<protein>
    <recommendedName>
        <fullName evidence="1">Polysaccharide pyruvyl transferase domain-containing protein</fullName>
    </recommendedName>
</protein>
<evidence type="ECO:0000313" key="4">
    <source>
        <dbReference type="Proteomes" id="UP000436141"/>
    </source>
</evidence>
<organism evidence="3 4">
    <name type="scientific">Escherichia coli</name>
    <dbReference type="NCBI Taxonomy" id="562"/>
    <lineage>
        <taxon>Bacteria</taxon>
        <taxon>Pseudomonadati</taxon>
        <taxon>Pseudomonadota</taxon>
        <taxon>Gammaproteobacteria</taxon>
        <taxon>Enterobacterales</taxon>
        <taxon>Enterobacteriaceae</taxon>
        <taxon>Escherichia</taxon>
    </lineage>
</organism>
<dbReference type="Proteomes" id="UP000462410">
    <property type="component" value="Unassembled WGS sequence"/>
</dbReference>
<evidence type="ECO:0000313" key="2">
    <source>
        <dbReference type="EMBL" id="MWT23082.1"/>
    </source>
</evidence>
<dbReference type="InterPro" id="IPR007345">
    <property type="entry name" value="Polysacch_pyruvyl_Trfase"/>
</dbReference>
<name>A0A6D0YMN6_ECOLX</name>
<dbReference type="EMBL" id="WTRC01000398">
    <property type="protein sequence ID" value="MWT23082.1"/>
    <property type="molecule type" value="Genomic_DNA"/>
</dbReference>
<reference evidence="3 4" key="1">
    <citation type="submission" date="2019-12" db="EMBL/GenBank/DDBJ databases">
        <title>Enteriobacteria Tanzani isolates_10434.</title>
        <authorList>
            <person name="Subbiah M."/>
            <person name="Call D."/>
        </authorList>
    </citation>
    <scope>NUCLEOTIDE SEQUENCE [LARGE SCALE GENOMIC DNA]</scope>
    <source>
        <strain evidence="3 4">10434wD1</strain>
    </source>
</reference>
<proteinExistence type="predicted"/>
<dbReference type="AlphaFoldDB" id="A0A6D0YMN6"/>